<evidence type="ECO:0000313" key="4">
    <source>
        <dbReference type="EMBL" id="GGF28032.1"/>
    </source>
</evidence>
<dbReference type="AlphaFoldDB" id="A0A917EWT5"/>
<evidence type="ECO:0000256" key="1">
    <source>
        <dbReference type="SAM" id="Coils"/>
    </source>
</evidence>
<gene>
    <name evidence="4" type="ORF">GCM10011399_21620</name>
</gene>
<accession>A0A917EWT5</accession>
<organism evidence="4 5">
    <name type="scientific">Subtercola lobariae</name>
    <dbReference type="NCBI Taxonomy" id="1588641"/>
    <lineage>
        <taxon>Bacteria</taxon>
        <taxon>Bacillati</taxon>
        <taxon>Actinomycetota</taxon>
        <taxon>Actinomycetes</taxon>
        <taxon>Micrococcales</taxon>
        <taxon>Microbacteriaceae</taxon>
        <taxon>Subtercola</taxon>
    </lineage>
</organism>
<evidence type="ECO:0000256" key="2">
    <source>
        <dbReference type="SAM" id="MobiDB-lite"/>
    </source>
</evidence>
<feature type="transmembrane region" description="Helical" evidence="3">
    <location>
        <begin position="30"/>
        <end position="53"/>
    </location>
</feature>
<sequence length="182" mass="18994">MHVTGRAPAGAAAGGSASTNWLRSIRFSGFTVLMLIVLVLFVVIVAPGARVFIEQRQQIADLQNNLQSAQTQNSTLTAQVARWSDPAYIRAEARERLYFVMPGETSFLVLNDTAPNATGSSAPVSTSIQSTRSNWMAALFASGMTAGLSNQTPDQLGAATPAPADPATPAPATPAPTPAPTQ</sequence>
<comment type="caution">
    <text evidence="4">The sequence shown here is derived from an EMBL/GenBank/DDBJ whole genome shotgun (WGS) entry which is preliminary data.</text>
</comment>
<keyword evidence="3" id="KW-0472">Membrane</keyword>
<dbReference type="InterPro" id="IPR007060">
    <property type="entry name" value="FtsL/DivIC"/>
</dbReference>
<evidence type="ECO:0000256" key="3">
    <source>
        <dbReference type="SAM" id="Phobius"/>
    </source>
</evidence>
<proteinExistence type="predicted"/>
<protein>
    <recommendedName>
        <fullName evidence="6">Septum formation initiator family protein</fullName>
    </recommendedName>
</protein>
<keyword evidence="5" id="KW-1185">Reference proteome</keyword>
<name>A0A917EWT5_9MICO</name>
<dbReference type="EMBL" id="BMGP01000003">
    <property type="protein sequence ID" value="GGF28032.1"/>
    <property type="molecule type" value="Genomic_DNA"/>
</dbReference>
<dbReference type="Proteomes" id="UP000598775">
    <property type="component" value="Unassembled WGS sequence"/>
</dbReference>
<evidence type="ECO:0000313" key="5">
    <source>
        <dbReference type="Proteomes" id="UP000598775"/>
    </source>
</evidence>
<feature type="region of interest" description="Disordered" evidence="2">
    <location>
        <begin position="147"/>
        <end position="182"/>
    </location>
</feature>
<reference evidence="4 5" key="1">
    <citation type="journal article" date="2014" name="Int. J. Syst. Evol. Microbiol.">
        <title>Complete genome sequence of Corynebacterium casei LMG S-19264T (=DSM 44701T), isolated from a smear-ripened cheese.</title>
        <authorList>
            <consortium name="US DOE Joint Genome Institute (JGI-PGF)"/>
            <person name="Walter F."/>
            <person name="Albersmeier A."/>
            <person name="Kalinowski J."/>
            <person name="Ruckert C."/>
        </authorList>
    </citation>
    <scope>NUCLEOTIDE SEQUENCE [LARGE SCALE GENOMIC DNA]</scope>
    <source>
        <strain evidence="4 5">CGMCC 1.12976</strain>
    </source>
</reference>
<keyword evidence="1" id="KW-0175">Coiled coil</keyword>
<feature type="compositionally biased region" description="Pro residues" evidence="2">
    <location>
        <begin position="163"/>
        <end position="182"/>
    </location>
</feature>
<keyword evidence="3" id="KW-1133">Transmembrane helix</keyword>
<dbReference type="Pfam" id="PF04977">
    <property type="entry name" value="DivIC"/>
    <property type="match status" value="1"/>
</dbReference>
<feature type="coiled-coil region" evidence="1">
    <location>
        <begin position="52"/>
        <end position="79"/>
    </location>
</feature>
<keyword evidence="3" id="KW-0812">Transmembrane</keyword>
<evidence type="ECO:0008006" key="6">
    <source>
        <dbReference type="Google" id="ProtNLM"/>
    </source>
</evidence>